<proteinExistence type="predicted"/>
<dbReference type="SUPFAM" id="SSF54593">
    <property type="entry name" value="Glyoxalase/Bleomycin resistance protein/Dihydroxybiphenyl dioxygenase"/>
    <property type="match status" value="1"/>
</dbReference>
<dbReference type="AlphaFoldDB" id="A0A6H2C135"/>
<name>A0A6H2C135_DOLFA</name>
<accession>A0A6H2C135</accession>
<evidence type="ECO:0000259" key="2">
    <source>
        <dbReference type="Pfam" id="PF00903"/>
    </source>
</evidence>
<organism evidence="3 4">
    <name type="scientific">Dolichospermum flos-aquae CCAP 1403/13F</name>
    <dbReference type="NCBI Taxonomy" id="315271"/>
    <lineage>
        <taxon>Bacteria</taxon>
        <taxon>Bacillati</taxon>
        <taxon>Cyanobacteriota</taxon>
        <taxon>Cyanophyceae</taxon>
        <taxon>Nostocales</taxon>
        <taxon>Aphanizomenonaceae</taxon>
        <taxon>Dolichospermum</taxon>
    </lineage>
</organism>
<reference evidence="3 4" key="2">
    <citation type="submission" date="2020-04" db="EMBL/GenBank/DDBJ databases">
        <authorList>
            <person name="Fomenkov A."/>
            <person name="Anton B.P."/>
            <person name="Roberts R.J."/>
        </authorList>
    </citation>
    <scope>NUCLEOTIDE SEQUENCE [LARGE SCALE GENOMIC DNA]</scope>
    <source>
        <strain evidence="3 4">CCAP 1403/13f</strain>
    </source>
</reference>
<dbReference type="Gene3D" id="3.10.180.10">
    <property type="entry name" value="2,3-Dihydroxybiphenyl 1,2-Dioxygenase, domain 1"/>
    <property type="match status" value="1"/>
</dbReference>
<evidence type="ECO:0000313" key="4">
    <source>
        <dbReference type="Proteomes" id="UP000502433"/>
    </source>
</evidence>
<dbReference type="InterPro" id="IPR029068">
    <property type="entry name" value="Glyas_Bleomycin-R_OHBP_Dase"/>
</dbReference>
<dbReference type="InterPro" id="IPR004360">
    <property type="entry name" value="Glyas_Fos-R_dOase_dom"/>
</dbReference>
<protein>
    <submittedName>
        <fullName evidence="3">VOC family protein</fullName>
    </submittedName>
</protein>
<dbReference type="Pfam" id="PF00903">
    <property type="entry name" value="Glyoxalase"/>
    <property type="match status" value="1"/>
</dbReference>
<dbReference type="EMBL" id="CP051206">
    <property type="protein sequence ID" value="QJB44926.1"/>
    <property type="molecule type" value="Genomic_DNA"/>
</dbReference>
<reference evidence="3 4" key="1">
    <citation type="submission" date="2020-04" db="EMBL/GenBank/DDBJ databases">
        <title>Genome-Wide Identification of 5-Methylcytosine Sites in Bacterial Genomes By High-Throughput Sequencing of MspJI Restriction Fragments.</title>
        <authorList>
            <person name="Wu V."/>
        </authorList>
    </citation>
    <scope>NUCLEOTIDE SEQUENCE [LARGE SCALE GENOMIC DNA]</scope>
    <source>
        <strain evidence="3 4">CCAP 1403/13f</strain>
    </source>
</reference>
<gene>
    <name evidence="3" type="ORF">HGD76_12810</name>
</gene>
<evidence type="ECO:0000313" key="3">
    <source>
        <dbReference type="EMBL" id="QJB44926.1"/>
    </source>
</evidence>
<dbReference type="RefSeq" id="WP_148760605.1">
    <property type="nucleotide sequence ID" value="NZ_CP051206.1"/>
</dbReference>
<feature type="domain" description="Glyoxalase/fosfomycin resistance/dioxygenase" evidence="2">
    <location>
        <begin position="8"/>
        <end position="115"/>
    </location>
</feature>
<feature type="region of interest" description="Disordered" evidence="1">
    <location>
        <begin position="122"/>
        <end position="145"/>
    </location>
</feature>
<dbReference type="KEGG" id="dfs:HGD76_12810"/>
<sequence>MQYNSIIITIATVNFDNIVSFYTQLLEQKPKKLIPHIYAEFQISGLKLGIFKPKSANEPEFVTYVQSPLSLCLEVNNLETAISHLTSLGCTPPGAISTASHGQEIYAYDPDGNRLILHQSHQEGTGNREQGTGNREQANIITTDN</sequence>
<evidence type="ECO:0000256" key="1">
    <source>
        <dbReference type="SAM" id="MobiDB-lite"/>
    </source>
</evidence>
<dbReference type="Proteomes" id="UP000502433">
    <property type="component" value="Chromosome"/>
</dbReference>